<keyword evidence="2" id="KW-0472">Membrane</keyword>
<feature type="transmembrane region" description="Helical" evidence="2">
    <location>
        <begin position="206"/>
        <end position="233"/>
    </location>
</feature>
<gene>
    <name evidence="3" type="ORF">WN944_013463</name>
</gene>
<comment type="caution">
    <text evidence="3">The sequence shown here is derived from an EMBL/GenBank/DDBJ whole genome shotgun (WGS) entry which is preliminary data.</text>
</comment>
<feature type="region of interest" description="Disordered" evidence="1">
    <location>
        <begin position="279"/>
        <end position="299"/>
    </location>
</feature>
<name>A0AAP0M439_9ROSI</name>
<sequence length="299" mass="33143">MVSNIDLRFTAPPMLSLLLLVFNPSNETFLFPVLNIAATDHEHSPLFTAVAMLFLAILTLFFLLTSLKIPLNVSLEVLPIHLRFGDFSGPLALSVLASLLLPTPLFCIAYFAQEKMVSNIDLRFTVPPMLSLFLLVLNSSNETCLFPVLNIVATDHERSLLFTAVALLFLATLTLFFLLTSLNIPLNVSLEVLPTHLRFGDFSGPLALSVLASLLLPTPLFCIAYFVCICFSPWFHALVNTLRRFCIWFFQLLQSIPTFVVVVAARSTLRSQDTVEAEPSSTTFSVEEADPPHSEIVPV</sequence>
<dbReference type="EMBL" id="JBCGBO010000005">
    <property type="protein sequence ID" value="KAK9198279.1"/>
    <property type="molecule type" value="Genomic_DNA"/>
</dbReference>
<protein>
    <submittedName>
        <fullName evidence="3">Uncharacterized protein</fullName>
    </submittedName>
</protein>
<keyword evidence="4" id="KW-1185">Reference proteome</keyword>
<feature type="transmembrane region" description="Helical" evidence="2">
    <location>
        <begin position="245"/>
        <end position="265"/>
    </location>
</feature>
<feature type="transmembrane region" description="Helical" evidence="2">
    <location>
        <begin position="87"/>
        <end position="112"/>
    </location>
</feature>
<dbReference type="Proteomes" id="UP001428341">
    <property type="component" value="Unassembled WGS sequence"/>
</dbReference>
<feature type="transmembrane region" description="Helical" evidence="2">
    <location>
        <begin position="160"/>
        <end position="186"/>
    </location>
</feature>
<reference evidence="3 4" key="1">
    <citation type="submission" date="2024-05" db="EMBL/GenBank/DDBJ databases">
        <title>Haplotype-resolved chromosome-level genome assembly of Huyou (Citrus changshanensis).</title>
        <authorList>
            <person name="Miao C."/>
            <person name="Chen W."/>
            <person name="Wu Y."/>
            <person name="Wang L."/>
            <person name="Zhao S."/>
            <person name="Grierson D."/>
            <person name="Xu C."/>
            <person name="Chen K."/>
        </authorList>
    </citation>
    <scope>NUCLEOTIDE SEQUENCE [LARGE SCALE GENOMIC DNA]</scope>
    <source>
        <strain evidence="3">01-14</strain>
        <tissue evidence="3">Leaf</tissue>
    </source>
</reference>
<evidence type="ECO:0000313" key="3">
    <source>
        <dbReference type="EMBL" id="KAK9198279.1"/>
    </source>
</evidence>
<dbReference type="AlphaFoldDB" id="A0AAP0M439"/>
<evidence type="ECO:0000256" key="2">
    <source>
        <dbReference type="SAM" id="Phobius"/>
    </source>
</evidence>
<feature type="transmembrane region" description="Helical" evidence="2">
    <location>
        <begin position="46"/>
        <end position="67"/>
    </location>
</feature>
<proteinExistence type="predicted"/>
<keyword evidence="2" id="KW-0812">Transmembrane</keyword>
<evidence type="ECO:0000313" key="4">
    <source>
        <dbReference type="Proteomes" id="UP001428341"/>
    </source>
</evidence>
<evidence type="ECO:0000256" key="1">
    <source>
        <dbReference type="SAM" id="MobiDB-lite"/>
    </source>
</evidence>
<keyword evidence="2" id="KW-1133">Transmembrane helix</keyword>
<organism evidence="3 4">
    <name type="scientific">Citrus x changshan-huyou</name>
    <dbReference type="NCBI Taxonomy" id="2935761"/>
    <lineage>
        <taxon>Eukaryota</taxon>
        <taxon>Viridiplantae</taxon>
        <taxon>Streptophyta</taxon>
        <taxon>Embryophyta</taxon>
        <taxon>Tracheophyta</taxon>
        <taxon>Spermatophyta</taxon>
        <taxon>Magnoliopsida</taxon>
        <taxon>eudicotyledons</taxon>
        <taxon>Gunneridae</taxon>
        <taxon>Pentapetalae</taxon>
        <taxon>rosids</taxon>
        <taxon>malvids</taxon>
        <taxon>Sapindales</taxon>
        <taxon>Rutaceae</taxon>
        <taxon>Aurantioideae</taxon>
        <taxon>Citrus</taxon>
    </lineage>
</organism>
<accession>A0AAP0M439</accession>